<gene>
    <name evidence="8" type="ORF">METZ01_LOCUS277819</name>
</gene>
<dbReference type="CDD" id="cd07503">
    <property type="entry name" value="HAD_HisB-N"/>
    <property type="match status" value="1"/>
</dbReference>
<keyword evidence="5" id="KW-0378">Hydrolase</keyword>
<dbReference type="SUPFAM" id="SSF56784">
    <property type="entry name" value="HAD-like"/>
    <property type="match status" value="1"/>
</dbReference>
<name>A0A382KN09_9ZZZZ</name>
<evidence type="ECO:0000313" key="8">
    <source>
        <dbReference type="EMBL" id="SVC24965.1"/>
    </source>
</evidence>
<dbReference type="PANTHER" id="PTHR42891:SF1">
    <property type="entry name" value="D-GLYCERO-BETA-D-MANNO-HEPTOSE-1,7-BISPHOSPHATE 7-PHOSPHATASE"/>
    <property type="match status" value="1"/>
</dbReference>
<dbReference type="GO" id="GO:0005975">
    <property type="term" value="P:carbohydrate metabolic process"/>
    <property type="evidence" value="ECO:0007669"/>
    <property type="project" value="InterPro"/>
</dbReference>
<comment type="subcellular location">
    <subcellularLocation>
        <location evidence="1">Cytoplasm</location>
    </subcellularLocation>
</comment>
<dbReference type="InterPro" id="IPR006549">
    <property type="entry name" value="HAD-SF_hydro_IIIA"/>
</dbReference>
<dbReference type="PIRSF" id="PIRSF004682">
    <property type="entry name" value="GmhB"/>
    <property type="match status" value="1"/>
</dbReference>
<dbReference type="InterPro" id="IPR006543">
    <property type="entry name" value="Histidinol-phos"/>
</dbReference>
<dbReference type="GO" id="GO:0046872">
    <property type="term" value="F:metal ion binding"/>
    <property type="evidence" value="ECO:0007669"/>
    <property type="project" value="UniProtKB-KW"/>
</dbReference>
<dbReference type="InterPro" id="IPR036412">
    <property type="entry name" value="HAD-like_sf"/>
</dbReference>
<dbReference type="PANTHER" id="PTHR42891">
    <property type="entry name" value="D-GLYCERO-BETA-D-MANNO-HEPTOSE-1,7-BISPHOSPHATE 7-PHOSPHATASE"/>
    <property type="match status" value="1"/>
</dbReference>
<dbReference type="Gene3D" id="3.40.50.1000">
    <property type="entry name" value="HAD superfamily/HAD-like"/>
    <property type="match status" value="1"/>
</dbReference>
<comment type="similarity">
    <text evidence="2">Belongs to the GmhB family.</text>
</comment>
<keyword evidence="3" id="KW-0963">Cytoplasm</keyword>
<dbReference type="Pfam" id="PF13242">
    <property type="entry name" value="Hydrolase_like"/>
    <property type="match status" value="1"/>
</dbReference>
<evidence type="ECO:0000256" key="2">
    <source>
        <dbReference type="ARBA" id="ARBA00005628"/>
    </source>
</evidence>
<dbReference type="NCBIfam" id="TIGR01662">
    <property type="entry name" value="HAD-SF-IIIA"/>
    <property type="match status" value="1"/>
</dbReference>
<dbReference type="EMBL" id="UINC01081274">
    <property type="protein sequence ID" value="SVC24965.1"/>
    <property type="molecule type" value="Genomic_DNA"/>
</dbReference>
<feature type="non-terminal residue" evidence="8">
    <location>
        <position position="173"/>
    </location>
</feature>
<evidence type="ECO:0000256" key="4">
    <source>
        <dbReference type="ARBA" id="ARBA00022723"/>
    </source>
</evidence>
<keyword evidence="6" id="KW-0119">Carbohydrate metabolism</keyword>
<dbReference type="NCBIfam" id="TIGR01656">
    <property type="entry name" value="Histidinol-ppas"/>
    <property type="match status" value="1"/>
</dbReference>
<dbReference type="InterPro" id="IPR023214">
    <property type="entry name" value="HAD_sf"/>
</dbReference>
<proteinExistence type="inferred from homology"/>
<dbReference type="GO" id="GO:0005737">
    <property type="term" value="C:cytoplasm"/>
    <property type="evidence" value="ECO:0007669"/>
    <property type="project" value="UniProtKB-SubCell"/>
</dbReference>
<protein>
    <recommendedName>
        <fullName evidence="7">D,D-heptose 1,7-bisphosphate phosphatase</fullName>
    </recommendedName>
</protein>
<dbReference type="GO" id="GO:0016791">
    <property type="term" value="F:phosphatase activity"/>
    <property type="evidence" value="ECO:0007669"/>
    <property type="project" value="InterPro"/>
</dbReference>
<reference evidence="8" key="1">
    <citation type="submission" date="2018-05" db="EMBL/GenBank/DDBJ databases">
        <authorList>
            <person name="Lanie J.A."/>
            <person name="Ng W.-L."/>
            <person name="Kazmierczak K.M."/>
            <person name="Andrzejewski T.M."/>
            <person name="Davidsen T.M."/>
            <person name="Wayne K.J."/>
            <person name="Tettelin H."/>
            <person name="Glass J.I."/>
            <person name="Rusch D."/>
            <person name="Podicherti R."/>
            <person name="Tsui H.-C.T."/>
            <person name="Winkler M.E."/>
        </authorList>
    </citation>
    <scope>NUCLEOTIDE SEQUENCE</scope>
</reference>
<keyword evidence="4" id="KW-0479">Metal-binding</keyword>
<evidence type="ECO:0000256" key="7">
    <source>
        <dbReference type="ARBA" id="ARBA00031828"/>
    </source>
</evidence>
<dbReference type="InterPro" id="IPR004446">
    <property type="entry name" value="Heptose_bisP_phosphatase"/>
</dbReference>
<evidence type="ECO:0000256" key="6">
    <source>
        <dbReference type="ARBA" id="ARBA00023277"/>
    </source>
</evidence>
<organism evidence="8">
    <name type="scientific">marine metagenome</name>
    <dbReference type="NCBI Taxonomy" id="408172"/>
    <lineage>
        <taxon>unclassified sequences</taxon>
        <taxon>metagenomes</taxon>
        <taxon>ecological metagenomes</taxon>
    </lineage>
</organism>
<dbReference type="AlphaFoldDB" id="A0A382KN09"/>
<sequence>MFDIQNNKTERLSSFSEKQAIFLDRDGVINQETGYVTKPSELKIIKGVPEGLRKINDVGSLAVVVTNQSVIARGNCTEKELKNIHDRLETLLGRDSAYVDAIYYCPHHPEFGQEGEIRELKLECSCRKPKPGLLKKAAKDMNISLKDSWLIGDTTTDILTAERMGIKNILLRT</sequence>
<evidence type="ECO:0000256" key="1">
    <source>
        <dbReference type="ARBA" id="ARBA00004496"/>
    </source>
</evidence>
<evidence type="ECO:0000256" key="5">
    <source>
        <dbReference type="ARBA" id="ARBA00022801"/>
    </source>
</evidence>
<accession>A0A382KN09</accession>
<evidence type="ECO:0000256" key="3">
    <source>
        <dbReference type="ARBA" id="ARBA00022490"/>
    </source>
</evidence>